<accession>I2GIX6</accession>
<dbReference type="Pfam" id="PF17329">
    <property type="entry name" value="DUF5367"/>
    <property type="match status" value="1"/>
</dbReference>
<dbReference type="eggNOG" id="ENOG5033763">
    <property type="taxonomic scope" value="Bacteria"/>
</dbReference>
<feature type="transmembrane region" description="Helical" evidence="1">
    <location>
        <begin position="49"/>
        <end position="69"/>
    </location>
</feature>
<evidence type="ECO:0000256" key="1">
    <source>
        <dbReference type="SAM" id="Phobius"/>
    </source>
</evidence>
<keyword evidence="3" id="KW-1185">Reference proteome</keyword>
<keyword evidence="1" id="KW-0472">Membrane</keyword>
<dbReference type="OrthoDB" id="8479580at2"/>
<keyword evidence="1" id="KW-1133">Transmembrane helix</keyword>
<feature type="transmembrane region" description="Helical" evidence="1">
    <location>
        <begin position="152"/>
        <end position="173"/>
    </location>
</feature>
<reference evidence="2 3" key="1">
    <citation type="journal article" date="2012" name="J. Bacteriol.">
        <title>Genome Sequence of the Filamentous Bacterium Fibrisoma limi BUZ 3T.</title>
        <authorList>
            <person name="Filippini M."/>
            <person name="Qi W."/>
            <person name="Jaenicke S."/>
            <person name="Goesmann A."/>
            <person name="Smits T.H."/>
            <person name="Bagheri H.C."/>
        </authorList>
    </citation>
    <scope>NUCLEOTIDE SEQUENCE [LARGE SCALE GENOMIC DNA]</scope>
    <source>
        <strain evidence="3">BUZ 3T</strain>
    </source>
</reference>
<evidence type="ECO:0000313" key="2">
    <source>
        <dbReference type="EMBL" id="CCH53851.1"/>
    </source>
</evidence>
<protein>
    <submittedName>
        <fullName evidence="2">Uncharacterized protein</fullName>
    </submittedName>
</protein>
<dbReference type="AlphaFoldDB" id="I2GIX6"/>
<keyword evidence="1" id="KW-0812">Transmembrane</keyword>
<feature type="transmembrane region" description="Helical" evidence="1">
    <location>
        <begin position="90"/>
        <end position="114"/>
    </location>
</feature>
<dbReference type="Proteomes" id="UP000009309">
    <property type="component" value="Unassembled WGS sequence"/>
</dbReference>
<dbReference type="InterPro" id="IPR020509">
    <property type="entry name" value="Uncharacterised_YnzE"/>
</dbReference>
<proteinExistence type="predicted"/>
<comment type="caution">
    <text evidence="2">The sequence shown here is derived from an EMBL/GenBank/DDBJ whole genome shotgun (WGS) entry which is preliminary data.</text>
</comment>
<gene>
    <name evidence="2" type="ORF">BN8_02981</name>
</gene>
<feature type="transmembrane region" description="Helical" evidence="1">
    <location>
        <begin position="185"/>
        <end position="205"/>
    </location>
</feature>
<feature type="transmembrane region" description="Helical" evidence="1">
    <location>
        <begin position="16"/>
        <end position="37"/>
    </location>
</feature>
<dbReference type="STRING" id="1185876.BN8_02981"/>
<dbReference type="EMBL" id="CAIT01000006">
    <property type="protein sequence ID" value="CCH53851.1"/>
    <property type="molecule type" value="Genomic_DNA"/>
</dbReference>
<sequence>MNHWLDHFSPQTARKVGIALLILSFLTWPMALVVPFVPLPVSDVFKAGAIAAFLMFGEVTFASSLLLLGRNFLKEVMAFVKVTGSQSATFFMGAGFVVWLLATIFVRLAGQYIFVPGDTGLIVLAFAGLTVLMPLLLYPLYRFKNVDEDEQVKAAVLFALPGMVLDAGTVLFFQDVYPNLSPDASVLFAAWLFWGYAVGLLTGFVRKQELW</sequence>
<name>I2GIX6_9BACT</name>
<organism evidence="2 3">
    <name type="scientific">Fibrisoma limi BUZ 3</name>
    <dbReference type="NCBI Taxonomy" id="1185876"/>
    <lineage>
        <taxon>Bacteria</taxon>
        <taxon>Pseudomonadati</taxon>
        <taxon>Bacteroidota</taxon>
        <taxon>Cytophagia</taxon>
        <taxon>Cytophagales</taxon>
        <taxon>Spirosomataceae</taxon>
        <taxon>Fibrisoma</taxon>
    </lineage>
</organism>
<dbReference type="RefSeq" id="WP_009282431.1">
    <property type="nucleotide sequence ID" value="NZ_CAIT01000006.1"/>
</dbReference>
<evidence type="ECO:0000313" key="3">
    <source>
        <dbReference type="Proteomes" id="UP000009309"/>
    </source>
</evidence>
<feature type="transmembrane region" description="Helical" evidence="1">
    <location>
        <begin position="120"/>
        <end position="140"/>
    </location>
</feature>